<keyword evidence="1" id="KW-0812">Transmembrane</keyword>
<dbReference type="STRING" id="29422.Lbru_1509"/>
<accession>A0A0W0SLL4</accession>
<dbReference type="OrthoDB" id="5296173at2"/>
<keyword evidence="1" id="KW-0472">Membrane</keyword>
<dbReference type="PATRIC" id="fig|29422.6.peg.1598"/>
<evidence type="ECO:0000313" key="3">
    <source>
        <dbReference type="Proteomes" id="UP000054742"/>
    </source>
</evidence>
<reference evidence="2 3" key="1">
    <citation type="submission" date="2015-11" db="EMBL/GenBank/DDBJ databases">
        <title>Genomic analysis of 38 Legionella species identifies large and diverse effector repertoires.</title>
        <authorList>
            <person name="Burstein D."/>
            <person name="Amaro F."/>
            <person name="Zusman T."/>
            <person name="Lifshitz Z."/>
            <person name="Cohen O."/>
            <person name="Gilbert J.A."/>
            <person name="Pupko T."/>
            <person name="Shuman H.A."/>
            <person name="Segal G."/>
        </authorList>
    </citation>
    <scope>NUCLEOTIDE SEQUENCE [LARGE SCALE GENOMIC DNA]</scope>
    <source>
        <strain evidence="2 3">ATCC 43878</strain>
    </source>
</reference>
<dbReference type="InterPro" id="IPR052534">
    <property type="entry name" value="Extracell_DNA_Util/SecSys_Comp"/>
</dbReference>
<gene>
    <name evidence="2" type="primary">pilN</name>
    <name evidence="2" type="ORF">Lbru_1509</name>
</gene>
<keyword evidence="1" id="KW-1133">Transmembrane helix</keyword>
<dbReference type="Pfam" id="PF05137">
    <property type="entry name" value="PilN"/>
    <property type="match status" value="1"/>
</dbReference>
<comment type="caution">
    <text evidence="2">The sequence shown here is derived from an EMBL/GenBank/DDBJ whole genome shotgun (WGS) entry which is preliminary data.</text>
</comment>
<dbReference type="GO" id="GO:0043107">
    <property type="term" value="P:type IV pilus-dependent motility"/>
    <property type="evidence" value="ECO:0007669"/>
    <property type="project" value="TreeGrafter"/>
</dbReference>
<dbReference type="GO" id="GO:0043683">
    <property type="term" value="P:type IV pilus assembly"/>
    <property type="evidence" value="ECO:0007669"/>
    <property type="project" value="TreeGrafter"/>
</dbReference>
<feature type="transmembrane region" description="Helical" evidence="1">
    <location>
        <begin position="21"/>
        <end position="40"/>
    </location>
</feature>
<dbReference type="PANTHER" id="PTHR40278:SF2">
    <property type="entry name" value="TYPE IV PILUS INNER MEMBRANE COMPONENT PILN"/>
    <property type="match status" value="1"/>
</dbReference>
<keyword evidence="3" id="KW-1185">Reference proteome</keyword>
<evidence type="ECO:0000256" key="1">
    <source>
        <dbReference type="SAM" id="Phobius"/>
    </source>
</evidence>
<dbReference type="InterPro" id="IPR007813">
    <property type="entry name" value="PilN"/>
</dbReference>
<protein>
    <submittedName>
        <fullName evidence="2">Tfp pilus assembly protein PilN</fullName>
    </submittedName>
</protein>
<organism evidence="2 3">
    <name type="scientific">Legionella brunensis</name>
    <dbReference type="NCBI Taxonomy" id="29422"/>
    <lineage>
        <taxon>Bacteria</taxon>
        <taxon>Pseudomonadati</taxon>
        <taxon>Pseudomonadota</taxon>
        <taxon>Gammaproteobacteria</taxon>
        <taxon>Legionellales</taxon>
        <taxon>Legionellaceae</taxon>
        <taxon>Legionella</taxon>
    </lineage>
</organism>
<sequence>MSEINLLPWRIRQKIEAKNKFIIWVVGNFAFTITFIYIMHMRMNYLYDNQLLRNAYLQDEIKKCNIKIKEITRLEKLSASIRVHLEKIYFLQKSTVSIIHFFDNIPKIIPGESYLNGIEKKDNKIILSGCVKQHHDVMKIMRKINKNKWLLNSKITEIKKDRNKSEKYNKFKLNIDVKLYGQ</sequence>
<name>A0A0W0SLL4_9GAMM</name>
<dbReference type="Proteomes" id="UP000054742">
    <property type="component" value="Unassembled WGS sequence"/>
</dbReference>
<evidence type="ECO:0000313" key="2">
    <source>
        <dbReference type="EMBL" id="KTC84148.1"/>
    </source>
</evidence>
<dbReference type="RefSeq" id="WP_058441577.1">
    <property type="nucleotide sequence ID" value="NZ_CAAAHU010000003.1"/>
</dbReference>
<dbReference type="PANTHER" id="PTHR40278">
    <property type="entry name" value="DNA UTILIZATION PROTEIN HOFN"/>
    <property type="match status" value="1"/>
</dbReference>
<proteinExistence type="predicted"/>
<dbReference type="EMBL" id="LNXV01000011">
    <property type="protein sequence ID" value="KTC84148.1"/>
    <property type="molecule type" value="Genomic_DNA"/>
</dbReference>
<dbReference type="AlphaFoldDB" id="A0A0W0SLL4"/>